<dbReference type="InterPro" id="IPR013342">
    <property type="entry name" value="Mandelate_racemase_C"/>
</dbReference>
<keyword evidence="3" id="KW-0460">Magnesium</keyword>
<evidence type="ECO:0000256" key="3">
    <source>
        <dbReference type="ARBA" id="ARBA00022842"/>
    </source>
</evidence>
<dbReference type="GO" id="GO:0000287">
    <property type="term" value="F:magnesium ion binding"/>
    <property type="evidence" value="ECO:0007669"/>
    <property type="project" value="TreeGrafter"/>
</dbReference>
<evidence type="ECO:0000256" key="1">
    <source>
        <dbReference type="ARBA" id="ARBA00001946"/>
    </source>
</evidence>
<dbReference type="InterPro" id="IPR029017">
    <property type="entry name" value="Enolase-like_N"/>
</dbReference>
<evidence type="ECO:0000259" key="4">
    <source>
        <dbReference type="SMART" id="SM00922"/>
    </source>
</evidence>
<dbReference type="Gene3D" id="3.30.390.10">
    <property type="entry name" value="Enolase-like, N-terminal domain"/>
    <property type="match status" value="1"/>
</dbReference>
<dbReference type="InterPro" id="IPR036849">
    <property type="entry name" value="Enolase-like_C_sf"/>
</dbReference>
<dbReference type="InterPro" id="IPR023444">
    <property type="entry name" value="L-Rhamnon_dehydrat"/>
</dbReference>
<dbReference type="NCBIfam" id="NF011968">
    <property type="entry name" value="PRK15440.1"/>
    <property type="match status" value="1"/>
</dbReference>
<dbReference type="GO" id="GO:0016052">
    <property type="term" value="P:carbohydrate catabolic process"/>
    <property type="evidence" value="ECO:0007669"/>
    <property type="project" value="TreeGrafter"/>
</dbReference>
<evidence type="ECO:0000256" key="2">
    <source>
        <dbReference type="ARBA" id="ARBA00022723"/>
    </source>
</evidence>
<sequence length="418" mass="46777">MPFPTITSIRTFVAPNEGTGGDYHNQKKGHWIIDTPISNPMSMYDKYRHSRTSWGINVLGSFFLTITASDGTTGFATGFGGPPACWLVHNHFERFLIGADPRDTNNLWHQMFQSSMFYGRKGLPIAVISVIDLALWDLVGKIRHEPVYKMIGGATKERINFYCTGPEPTAVKNMGFLGSKVPLPYPHTDGPEGLKKNVEFLRKHRESVGPDYPIMVDCYMSLTVPYAIELAFAVKDLNIYWLEEVLHPDDFDGFERLRTACPFMKWTTGEHEYTKYGFRKLIEGRCVDILQPDVMWVGGMTELLKIAAHAASYDILMCPHGSGPYSYHFVASQTHCPFSEYIANSPDGKSVIPVFGDLFINEPVPSKGYLDVSILDGDGFGLKVNPNAKLIAFESMFNSGISKSIGELGIEDKKDKEK</sequence>
<dbReference type="PANTHER" id="PTHR13794:SF58">
    <property type="entry name" value="MITOCHONDRIAL ENOLASE SUPERFAMILY MEMBER 1"/>
    <property type="match status" value="1"/>
</dbReference>
<dbReference type="CDD" id="cd03327">
    <property type="entry name" value="MR_like_2"/>
    <property type="match status" value="1"/>
</dbReference>
<proteinExistence type="predicted"/>
<evidence type="ECO:0000313" key="6">
    <source>
        <dbReference type="Proteomes" id="UP001431209"/>
    </source>
</evidence>
<reference evidence="5 6" key="1">
    <citation type="submission" date="2024-03" db="EMBL/GenBank/DDBJ databases">
        <title>The Acrasis kona genome and developmental transcriptomes reveal deep origins of eukaryotic multicellular pathways.</title>
        <authorList>
            <person name="Sheikh S."/>
            <person name="Fu C.-J."/>
            <person name="Brown M.W."/>
            <person name="Baldauf S.L."/>
        </authorList>
    </citation>
    <scope>NUCLEOTIDE SEQUENCE [LARGE SCALE GENOMIC DNA]</scope>
    <source>
        <strain evidence="5 6">ATCC MYA-3509</strain>
    </source>
</reference>
<dbReference type="Gene3D" id="3.20.20.120">
    <property type="entry name" value="Enolase-like C-terminal domain"/>
    <property type="match status" value="1"/>
</dbReference>
<dbReference type="SFLD" id="SFLDS00001">
    <property type="entry name" value="Enolase"/>
    <property type="match status" value="1"/>
</dbReference>
<dbReference type="PANTHER" id="PTHR13794">
    <property type="entry name" value="ENOLASE SUPERFAMILY, MANDELATE RACEMASE"/>
    <property type="match status" value="1"/>
</dbReference>
<dbReference type="InterPro" id="IPR029065">
    <property type="entry name" value="Enolase_C-like"/>
</dbReference>
<organism evidence="5 6">
    <name type="scientific">Acrasis kona</name>
    <dbReference type="NCBI Taxonomy" id="1008807"/>
    <lineage>
        <taxon>Eukaryota</taxon>
        <taxon>Discoba</taxon>
        <taxon>Heterolobosea</taxon>
        <taxon>Tetramitia</taxon>
        <taxon>Eutetramitia</taxon>
        <taxon>Acrasidae</taxon>
        <taxon>Acrasis</taxon>
    </lineage>
</organism>
<protein>
    <submittedName>
        <fullName evidence="5">L-rhamnonate dehydratase</fullName>
    </submittedName>
</protein>
<comment type="caution">
    <text evidence="5">The sequence shown here is derived from an EMBL/GenBank/DDBJ whole genome shotgun (WGS) entry which is preliminary data.</text>
</comment>
<dbReference type="SFLD" id="SFLDG00179">
    <property type="entry name" value="mandelate_racemase"/>
    <property type="match status" value="1"/>
</dbReference>
<evidence type="ECO:0000313" key="5">
    <source>
        <dbReference type="EMBL" id="KAL0481356.1"/>
    </source>
</evidence>
<dbReference type="EMBL" id="JAOPGA020000758">
    <property type="protein sequence ID" value="KAL0481356.1"/>
    <property type="molecule type" value="Genomic_DNA"/>
</dbReference>
<keyword evidence="6" id="KW-1185">Reference proteome</keyword>
<comment type="cofactor">
    <cofactor evidence="1">
        <name>Mg(2+)</name>
        <dbReference type="ChEBI" id="CHEBI:18420"/>
    </cofactor>
</comment>
<feature type="domain" description="Mandelate racemase/muconate lactonizing enzyme C-terminal" evidence="4">
    <location>
        <begin position="166"/>
        <end position="264"/>
    </location>
</feature>
<name>A0AAW2YXC7_9EUKA</name>
<dbReference type="GO" id="GO:0050032">
    <property type="term" value="F:L-rhamnonate dehydratase activity"/>
    <property type="evidence" value="ECO:0007669"/>
    <property type="project" value="InterPro"/>
</dbReference>
<dbReference type="InterPro" id="IPR046945">
    <property type="entry name" value="RHMD-like"/>
</dbReference>
<dbReference type="AlphaFoldDB" id="A0AAW2YXC7"/>
<gene>
    <name evidence="5" type="ORF">AKO1_012722</name>
</gene>
<dbReference type="SFLD" id="SFLDF00006">
    <property type="entry name" value="rhamnonate_dehydratase"/>
    <property type="match status" value="1"/>
</dbReference>
<dbReference type="SMART" id="SM00922">
    <property type="entry name" value="MR_MLE"/>
    <property type="match status" value="1"/>
</dbReference>
<dbReference type="InterPro" id="IPR013341">
    <property type="entry name" value="Mandelate_racemase_N_dom"/>
</dbReference>
<dbReference type="FunFam" id="3.20.20.120:FF:000005">
    <property type="entry name" value="Putative L-rhamnonate dehydratase"/>
    <property type="match status" value="1"/>
</dbReference>
<dbReference type="SUPFAM" id="SSF54826">
    <property type="entry name" value="Enolase N-terminal domain-like"/>
    <property type="match status" value="1"/>
</dbReference>
<keyword evidence="2" id="KW-0479">Metal-binding</keyword>
<dbReference type="Pfam" id="PF13378">
    <property type="entry name" value="MR_MLE_C"/>
    <property type="match status" value="1"/>
</dbReference>
<dbReference type="SUPFAM" id="SSF51604">
    <property type="entry name" value="Enolase C-terminal domain-like"/>
    <property type="match status" value="1"/>
</dbReference>
<dbReference type="Proteomes" id="UP001431209">
    <property type="component" value="Unassembled WGS sequence"/>
</dbReference>
<accession>A0AAW2YXC7</accession>
<dbReference type="Pfam" id="PF02746">
    <property type="entry name" value="MR_MLE_N"/>
    <property type="match status" value="1"/>
</dbReference>